<gene>
    <name evidence="1" type="primary">Acey_s0409.g939</name>
    <name evidence="1" type="ORF">Y032_0409g939</name>
</gene>
<comment type="caution">
    <text evidence="1">The sequence shown here is derived from an EMBL/GenBank/DDBJ whole genome shotgun (WGS) entry which is preliminary data.</text>
</comment>
<evidence type="ECO:0000313" key="1">
    <source>
        <dbReference type="EMBL" id="EYC46065.1"/>
    </source>
</evidence>
<name>A0A016X2F8_9BILA</name>
<keyword evidence="2" id="KW-1185">Reference proteome</keyword>
<accession>A0A016X2F8</accession>
<proteinExistence type="predicted"/>
<evidence type="ECO:0000313" key="2">
    <source>
        <dbReference type="Proteomes" id="UP000024635"/>
    </source>
</evidence>
<dbReference type="EMBL" id="JARK01000009">
    <property type="protein sequence ID" value="EYC46065.1"/>
    <property type="molecule type" value="Genomic_DNA"/>
</dbReference>
<dbReference type="Proteomes" id="UP000024635">
    <property type="component" value="Unassembled WGS sequence"/>
</dbReference>
<organism evidence="1 2">
    <name type="scientific">Ancylostoma ceylanicum</name>
    <dbReference type="NCBI Taxonomy" id="53326"/>
    <lineage>
        <taxon>Eukaryota</taxon>
        <taxon>Metazoa</taxon>
        <taxon>Ecdysozoa</taxon>
        <taxon>Nematoda</taxon>
        <taxon>Chromadorea</taxon>
        <taxon>Rhabditida</taxon>
        <taxon>Rhabditina</taxon>
        <taxon>Rhabditomorpha</taxon>
        <taxon>Strongyloidea</taxon>
        <taxon>Ancylostomatidae</taxon>
        <taxon>Ancylostomatinae</taxon>
        <taxon>Ancylostoma</taxon>
    </lineage>
</organism>
<sequence>MLRHRGGNLPSCCRYIRTVAGTTHNSQHVASSGDLDRNEAVVDTMNACDKVTIAVADDDPDSIAHSCCGIIPEFMAIANILQLCHFPLRFLQTSGVDSALLQRPGKFTAPPR</sequence>
<protein>
    <submittedName>
        <fullName evidence="1">Uncharacterized protein</fullName>
    </submittedName>
</protein>
<dbReference type="AlphaFoldDB" id="A0A016X2F8"/>
<reference evidence="2" key="1">
    <citation type="journal article" date="2015" name="Nat. Genet.">
        <title>The genome and transcriptome of the zoonotic hookworm Ancylostoma ceylanicum identify infection-specific gene families.</title>
        <authorList>
            <person name="Schwarz E.M."/>
            <person name="Hu Y."/>
            <person name="Antoshechkin I."/>
            <person name="Miller M.M."/>
            <person name="Sternberg P.W."/>
            <person name="Aroian R.V."/>
        </authorList>
    </citation>
    <scope>NUCLEOTIDE SEQUENCE</scope>
    <source>
        <strain evidence="2">HY135</strain>
    </source>
</reference>